<comment type="caution">
    <text evidence="9">The sequence shown here is derived from an EMBL/GenBank/DDBJ whole genome shotgun (WGS) entry which is preliminary data.</text>
</comment>
<reference evidence="9" key="1">
    <citation type="submission" date="2023-03" db="EMBL/GenBank/DDBJ databases">
        <authorList>
            <person name="Steffen K."/>
            <person name="Cardenas P."/>
        </authorList>
    </citation>
    <scope>NUCLEOTIDE SEQUENCE</scope>
</reference>
<feature type="region of interest" description="Disordered" evidence="7">
    <location>
        <begin position="32"/>
        <end position="51"/>
    </location>
</feature>
<dbReference type="PANTHER" id="PTHR45814">
    <property type="entry name" value="HISTONE-LYSINE N-METHYLTRANSFERASE SETD1"/>
    <property type="match status" value="1"/>
</dbReference>
<sequence>MSSSDNSQKKRNNYKLLVDPELRKGHKKLYRLNGKDVPGMPPVGQPEDPRTQKTVLGMAGSSMELAFPRFKYDKDWAGEPPERDVFVIGLSEAVKGAVLRETCSQLAPVHSMRFHHHPRTKTFLGAATVAFTYPGHGKKAAKELDGRIVGGCYLRAEVDDKGEHLKKYLEPVLKKCGLERKPLKSTSSDAEEGSAPRRNSTTESSHELSESETEFSSVGTPTTTGGRRSSETFIAPSATKLYPLSSLHLRCGGSSTPSAESPLSIVSPTPHTPSSLDSGVSSLRLYSTVSPVDKPRPHPLKNRPINPPPFPVAPPPPLPPNDAPPLPPLEPPPLPPHSPRPPNNHGPPGGIENISSDEEAPPIIRDPRRASLTRPTLDVLSPVSISPPFSPKSVVRGLSHARLRSDLPIPPSASRLLSPLRLPRPRPLSLRRQ</sequence>
<dbReference type="InterPro" id="IPR012677">
    <property type="entry name" value="Nucleotide-bd_a/b_plait_sf"/>
</dbReference>
<evidence type="ECO:0000256" key="2">
    <source>
        <dbReference type="ARBA" id="ARBA00022603"/>
    </source>
</evidence>
<comment type="subcellular location">
    <subcellularLocation>
        <location evidence="1">Nucleus</location>
    </subcellularLocation>
</comment>
<feature type="compositionally biased region" description="Polar residues" evidence="7">
    <location>
        <begin position="253"/>
        <end position="290"/>
    </location>
</feature>
<protein>
    <submittedName>
        <fullName evidence="9">Histone-lysine N-methyltransferase SETD1B</fullName>
    </submittedName>
</protein>
<evidence type="ECO:0000256" key="5">
    <source>
        <dbReference type="ARBA" id="ARBA00022853"/>
    </source>
</evidence>
<evidence type="ECO:0000256" key="7">
    <source>
        <dbReference type="SAM" id="MobiDB-lite"/>
    </source>
</evidence>
<name>A0AA35RR04_GEOBA</name>
<keyword evidence="3" id="KW-0808">Transferase</keyword>
<dbReference type="AlphaFoldDB" id="A0AA35RR04"/>
<dbReference type="InterPro" id="IPR035979">
    <property type="entry name" value="RBD_domain_sf"/>
</dbReference>
<dbReference type="Proteomes" id="UP001174909">
    <property type="component" value="Unassembled WGS sequence"/>
</dbReference>
<evidence type="ECO:0000256" key="6">
    <source>
        <dbReference type="ARBA" id="ARBA00023242"/>
    </source>
</evidence>
<gene>
    <name evidence="9" type="ORF">GBAR_LOCUS9488</name>
</gene>
<dbReference type="GO" id="GO:0032259">
    <property type="term" value="P:methylation"/>
    <property type="evidence" value="ECO:0007669"/>
    <property type="project" value="UniProtKB-KW"/>
</dbReference>
<dbReference type="SUPFAM" id="SSF54928">
    <property type="entry name" value="RNA-binding domain, RBD"/>
    <property type="match status" value="1"/>
</dbReference>
<keyword evidence="6" id="KW-0539">Nucleus</keyword>
<evidence type="ECO:0000259" key="8">
    <source>
        <dbReference type="SMART" id="SM00360"/>
    </source>
</evidence>
<feature type="region of interest" description="Disordered" evidence="7">
    <location>
        <begin position="182"/>
        <end position="230"/>
    </location>
</feature>
<organism evidence="9 10">
    <name type="scientific">Geodia barretti</name>
    <name type="common">Barrett's horny sponge</name>
    <dbReference type="NCBI Taxonomy" id="519541"/>
    <lineage>
        <taxon>Eukaryota</taxon>
        <taxon>Metazoa</taxon>
        <taxon>Porifera</taxon>
        <taxon>Demospongiae</taxon>
        <taxon>Heteroscleromorpha</taxon>
        <taxon>Tetractinellida</taxon>
        <taxon>Astrophorina</taxon>
        <taxon>Geodiidae</taxon>
        <taxon>Geodia</taxon>
    </lineage>
</organism>
<dbReference type="InterPro" id="IPR044570">
    <property type="entry name" value="Set1-like"/>
</dbReference>
<feature type="compositionally biased region" description="Pro residues" evidence="7">
    <location>
        <begin position="305"/>
        <end position="345"/>
    </location>
</feature>
<keyword evidence="10" id="KW-1185">Reference proteome</keyword>
<dbReference type="PANTHER" id="PTHR45814:SF2">
    <property type="entry name" value="HISTONE-LYSINE N-METHYLTRANSFERASE SETD1"/>
    <property type="match status" value="1"/>
</dbReference>
<keyword evidence="5" id="KW-0156">Chromatin regulator</keyword>
<dbReference type="GO" id="GO:0042800">
    <property type="term" value="F:histone H3K4 methyltransferase activity"/>
    <property type="evidence" value="ECO:0007669"/>
    <property type="project" value="InterPro"/>
</dbReference>
<feature type="region of interest" description="Disordered" evidence="7">
    <location>
        <begin position="251"/>
        <end position="433"/>
    </location>
</feature>
<dbReference type="GO" id="GO:0048188">
    <property type="term" value="C:Set1C/COMPASS complex"/>
    <property type="evidence" value="ECO:0007669"/>
    <property type="project" value="TreeGrafter"/>
</dbReference>
<dbReference type="Gene3D" id="3.30.70.330">
    <property type="match status" value="1"/>
</dbReference>
<evidence type="ECO:0000256" key="4">
    <source>
        <dbReference type="ARBA" id="ARBA00022691"/>
    </source>
</evidence>
<evidence type="ECO:0000313" key="10">
    <source>
        <dbReference type="Proteomes" id="UP001174909"/>
    </source>
</evidence>
<feature type="compositionally biased region" description="Low complexity" evidence="7">
    <location>
        <begin position="214"/>
        <end position="227"/>
    </location>
</feature>
<proteinExistence type="predicted"/>
<accession>A0AA35RR04</accession>
<feature type="compositionally biased region" description="Low complexity" evidence="7">
    <location>
        <begin position="412"/>
        <end position="433"/>
    </location>
</feature>
<dbReference type="GO" id="GO:0003723">
    <property type="term" value="F:RNA binding"/>
    <property type="evidence" value="ECO:0007669"/>
    <property type="project" value="InterPro"/>
</dbReference>
<evidence type="ECO:0000256" key="1">
    <source>
        <dbReference type="ARBA" id="ARBA00004123"/>
    </source>
</evidence>
<dbReference type="SMART" id="SM00360">
    <property type="entry name" value="RRM"/>
    <property type="match status" value="1"/>
</dbReference>
<keyword evidence="4" id="KW-0949">S-adenosyl-L-methionine</keyword>
<keyword evidence="2" id="KW-0489">Methyltransferase</keyword>
<evidence type="ECO:0000256" key="3">
    <source>
        <dbReference type="ARBA" id="ARBA00022679"/>
    </source>
</evidence>
<dbReference type="InterPro" id="IPR000504">
    <property type="entry name" value="RRM_dom"/>
</dbReference>
<evidence type="ECO:0000313" key="9">
    <source>
        <dbReference type="EMBL" id="CAI8015288.1"/>
    </source>
</evidence>
<dbReference type="EMBL" id="CASHTH010001433">
    <property type="protein sequence ID" value="CAI8015288.1"/>
    <property type="molecule type" value="Genomic_DNA"/>
</dbReference>
<dbReference type="Pfam" id="PF00076">
    <property type="entry name" value="RRM_1"/>
    <property type="match status" value="1"/>
</dbReference>
<feature type="domain" description="RRM" evidence="8">
    <location>
        <begin position="84"/>
        <end position="157"/>
    </location>
</feature>